<evidence type="ECO:0000313" key="2">
    <source>
        <dbReference type="EMBL" id="MFB9205797.1"/>
    </source>
</evidence>
<keyword evidence="3" id="KW-1185">Reference proteome</keyword>
<dbReference type="InterPro" id="IPR036244">
    <property type="entry name" value="TipA-like_antibiotic-bd"/>
</dbReference>
<dbReference type="Pfam" id="PF07739">
    <property type="entry name" value="TipAS"/>
    <property type="match status" value="1"/>
</dbReference>
<feature type="domain" description="TipAS antibiotic-recognition" evidence="1">
    <location>
        <begin position="26"/>
        <end position="139"/>
    </location>
</feature>
<dbReference type="RefSeq" id="WP_189652437.1">
    <property type="nucleotide sequence ID" value="NZ_BMRC01000027.1"/>
</dbReference>
<reference evidence="2 3" key="1">
    <citation type="submission" date="2024-09" db="EMBL/GenBank/DDBJ databases">
        <authorList>
            <person name="Sun Q."/>
            <person name="Mori K."/>
        </authorList>
    </citation>
    <scope>NUCLEOTIDE SEQUENCE [LARGE SCALE GENOMIC DNA]</scope>
    <source>
        <strain evidence="2 3">CCM 3426</strain>
    </source>
</reference>
<gene>
    <name evidence="2" type="ORF">ACFFV7_31705</name>
</gene>
<organism evidence="2 3">
    <name type="scientific">Nonomuraea spiralis</name>
    <dbReference type="NCBI Taxonomy" id="46182"/>
    <lineage>
        <taxon>Bacteria</taxon>
        <taxon>Bacillati</taxon>
        <taxon>Actinomycetota</taxon>
        <taxon>Actinomycetes</taxon>
        <taxon>Streptosporangiales</taxon>
        <taxon>Streptosporangiaceae</taxon>
        <taxon>Nonomuraea</taxon>
    </lineage>
</organism>
<comment type="caution">
    <text evidence="2">The sequence shown here is derived from an EMBL/GenBank/DDBJ whole genome shotgun (WGS) entry which is preliminary data.</text>
</comment>
<sequence length="145" mass="16235">MSGKLNLTAEEHAEVFGDFAHDANAAEAEERWGGTQAWAESARRTSSYTKDDWQRYKAETSALSARLSDAMDAGIPADSDHAMDLAEEHRAHISRWFYDCTYEIHRGLADLYVSDPRFTAAFDRTSSGLAAYLRTAILTNTDRHT</sequence>
<evidence type="ECO:0000259" key="1">
    <source>
        <dbReference type="Pfam" id="PF07739"/>
    </source>
</evidence>
<dbReference type="EMBL" id="JBHMEI010000031">
    <property type="protein sequence ID" value="MFB9205797.1"/>
    <property type="molecule type" value="Genomic_DNA"/>
</dbReference>
<accession>A0ABV5IMP8</accession>
<protein>
    <submittedName>
        <fullName evidence="2">TipAS antibiotic-recognition domain-containing protein</fullName>
    </submittedName>
</protein>
<dbReference type="Proteomes" id="UP001589647">
    <property type="component" value="Unassembled WGS sequence"/>
</dbReference>
<dbReference type="InterPro" id="IPR012925">
    <property type="entry name" value="TipAS_dom"/>
</dbReference>
<dbReference type="SUPFAM" id="SSF89082">
    <property type="entry name" value="Antibiotic binding domain of TipA-like multidrug resistance regulators"/>
    <property type="match status" value="1"/>
</dbReference>
<name>A0ABV5IMP8_9ACTN</name>
<proteinExistence type="predicted"/>
<evidence type="ECO:0000313" key="3">
    <source>
        <dbReference type="Proteomes" id="UP001589647"/>
    </source>
</evidence>
<dbReference type="Gene3D" id="1.10.490.50">
    <property type="entry name" value="Antibiotic binding domain of TipA-like multidrug resistance regulators"/>
    <property type="match status" value="1"/>
</dbReference>